<reference evidence="1 2" key="1">
    <citation type="journal article" date="2014" name="Genome Announc.">
        <title>Draft Genome Sequence of Cytophaga fermentans JCM 21142T, a Facultative Anaerobe Isolated from Marine Mud.</title>
        <authorList>
            <person name="Starns D."/>
            <person name="Oshima K."/>
            <person name="Suda W."/>
            <person name="Iino T."/>
            <person name="Yuki M."/>
            <person name="Inoue J."/>
            <person name="Kitamura K."/>
            <person name="Iida T."/>
            <person name="Darby A."/>
            <person name="Hattori M."/>
            <person name="Ohkuma M."/>
        </authorList>
    </citation>
    <scope>NUCLEOTIDE SEQUENCE [LARGE SCALE GENOMIC DNA]</scope>
    <source>
        <strain evidence="1 2">JCM 21142</strain>
    </source>
</reference>
<organism evidence="1 2">
    <name type="scientific">Saccharicrinis fermentans DSM 9555 = JCM 21142</name>
    <dbReference type="NCBI Taxonomy" id="869213"/>
    <lineage>
        <taxon>Bacteria</taxon>
        <taxon>Pseudomonadati</taxon>
        <taxon>Bacteroidota</taxon>
        <taxon>Bacteroidia</taxon>
        <taxon>Marinilabiliales</taxon>
        <taxon>Marinilabiliaceae</taxon>
        <taxon>Saccharicrinis</taxon>
    </lineage>
</organism>
<dbReference type="AlphaFoldDB" id="W7XZ62"/>
<protein>
    <submittedName>
        <fullName evidence="1">Uncharacterized protein</fullName>
    </submittedName>
</protein>
<sequence>MNWLRSPRNTVYLLLATLLVIMPIMSLDAGISGDEKVHLEQAELVLQYFASWGQDKSAIHTPVTNLKYYGQSFDNLTTLLSIYWYRRYLHIPPYLQFNHWLALYFIYITPCYTFKWP</sequence>
<gene>
    <name evidence="1" type="ORF">JCM21142_72650</name>
</gene>
<comment type="caution">
    <text evidence="1">The sequence shown here is derived from an EMBL/GenBank/DDBJ whole genome shotgun (WGS) entry which is preliminary data.</text>
</comment>
<dbReference type="RefSeq" id="WP_152541792.1">
    <property type="nucleotide sequence ID" value="NZ_BAMD01000034.1"/>
</dbReference>
<dbReference type="EMBL" id="BAMD01000034">
    <property type="protein sequence ID" value="GAF03960.1"/>
    <property type="molecule type" value="Genomic_DNA"/>
</dbReference>
<proteinExistence type="predicted"/>
<evidence type="ECO:0000313" key="2">
    <source>
        <dbReference type="Proteomes" id="UP000019402"/>
    </source>
</evidence>
<keyword evidence="2" id="KW-1185">Reference proteome</keyword>
<evidence type="ECO:0000313" key="1">
    <source>
        <dbReference type="EMBL" id="GAF03960.1"/>
    </source>
</evidence>
<name>W7XZ62_9BACT</name>
<dbReference type="Proteomes" id="UP000019402">
    <property type="component" value="Unassembled WGS sequence"/>
</dbReference>
<accession>W7XZ62</accession>